<protein>
    <submittedName>
        <fullName evidence="1">Uncharacterized protein</fullName>
    </submittedName>
</protein>
<feature type="non-terminal residue" evidence="1">
    <location>
        <position position="74"/>
    </location>
</feature>
<comment type="caution">
    <text evidence="1">The sequence shown here is derived from an EMBL/GenBank/DDBJ whole genome shotgun (WGS) entry which is preliminary data.</text>
</comment>
<name>A0A8S3BHC9_9BILA</name>
<dbReference type="Proteomes" id="UP000676336">
    <property type="component" value="Unassembled WGS sequence"/>
</dbReference>
<evidence type="ECO:0000313" key="2">
    <source>
        <dbReference type="Proteomes" id="UP000676336"/>
    </source>
</evidence>
<reference evidence="1" key="1">
    <citation type="submission" date="2021-02" db="EMBL/GenBank/DDBJ databases">
        <authorList>
            <person name="Nowell W R."/>
        </authorList>
    </citation>
    <scope>NUCLEOTIDE SEQUENCE</scope>
</reference>
<proteinExistence type="predicted"/>
<dbReference type="EMBL" id="CAJOBI010156144">
    <property type="protein sequence ID" value="CAF4832090.1"/>
    <property type="molecule type" value="Genomic_DNA"/>
</dbReference>
<evidence type="ECO:0000313" key="1">
    <source>
        <dbReference type="EMBL" id="CAF4832090.1"/>
    </source>
</evidence>
<accession>A0A8S3BHC9</accession>
<sequence>MTHACRLARELNKIFNENYHQLKDISYIFNRRASPISEGCWLVSTANDWKTPTLKVIKTDQNGKVQVYQRDNDS</sequence>
<gene>
    <name evidence="1" type="ORF">SMN809_LOCUS48537</name>
</gene>
<organism evidence="1 2">
    <name type="scientific">Rotaria magnacalcarata</name>
    <dbReference type="NCBI Taxonomy" id="392030"/>
    <lineage>
        <taxon>Eukaryota</taxon>
        <taxon>Metazoa</taxon>
        <taxon>Spiralia</taxon>
        <taxon>Gnathifera</taxon>
        <taxon>Rotifera</taxon>
        <taxon>Eurotatoria</taxon>
        <taxon>Bdelloidea</taxon>
        <taxon>Philodinida</taxon>
        <taxon>Philodinidae</taxon>
        <taxon>Rotaria</taxon>
    </lineage>
</organism>
<dbReference type="AlphaFoldDB" id="A0A8S3BHC9"/>